<sequence length="74" mass="8529">MFTKPLHLNIVLRLVNGFFYGKFLSGFRTTTITELETEAKWVCHISLSNVASPSSVRFSETCSYMYLNHKCFKS</sequence>
<comment type="caution">
    <text evidence="1">The sequence shown here is derived from an EMBL/GenBank/DDBJ whole genome shotgun (WGS) entry which is preliminary data.</text>
</comment>
<protein>
    <submittedName>
        <fullName evidence="1">Uncharacterized protein</fullName>
    </submittedName>
</protein>
<name>U5BYR6_9BACT</name>
<gene>
    <name evidence="1" type="ORF">P872_19215</name>
</gene>
<keyword evidence="2" id="KW-1185">Reference proteome</keyword>
<reference evidence="1 2" key="1">
    <citation type="journal article" date="2013" name="Genome Announc.">
        <title>Draft Genome Sequence of the Psychrophilic and Alkaliphilic Rhodonellum psychrophilum Strain GCM71T.</title>
        <authorList>
            <person name="Hauptmann A.L."/>
            <person name="Glaring M.A."/>
            <person name="Hallin P.F."/>
            <person name="Prieme A."/>
            <person name="Stougaard P."/>
        </authorList>
    </citation>
    <scope>NUCLEOTIDE SEQUENCE [LARGE SCALE GENOMIC DNA]</scope>
    <source>
        <strain evidence="1 2">GCM71</strain>
    </source>
</reference>
<dbReference type="EMBL" id="AWXR01000041">
    <property type="protein sequence ID" value="ERM81786.1"/>
    <property type="molecule type" value="Genomic_DNA"/>
</dbReference>
<evidence type="ECO:0000313" key="2">
    <source>
        <dbReference type="Proteomes" id="UP000016843"/>
    </source>
</evidence>
<evidence type="ECO:0000313" key="1">
    <source>
        <dbReference type="EMBL" id="ERM81786.1"/>
    </source>
</evidence>
<accession>U5BYR6</accession>
<organism evidence="1 2">
    <name type="scientific">Rhodonellum psychrophilum GCM71 = DSM 17998</name>
    <dbReference type="NCBI Taxonomy" id="1123057"/>
    <lineage>
        <taxon>Bacteria</taxon>
        <taxon>Pseudomonadati</taxon>
        <taxon>Bacteroidota</taxon>
        <taxon>Cytophagia</taxon>
        <taxon>Cytophagales</taxon>
        <taxon>Cytophagaceae</taxon>
        <taxon>Rhodonellum</taxon>
    </lineage>
</organism>
<dbReference type="AlphaFoldDB" id="U5BYR6"/>
<dbReference type="Proteomes" id="UP000016843">
    <property type="component" value="Unassembled WGS sequence"/>
</dbReference>
<proteinExistence type="predicted"/>